<evidence type="ECO:0000313" key="2">
    <source>
        <dbReference type="Proteomes" id="UP000438120"/>
    </source>
</evidence>
<accession>A0A6A8MDF9</accession>
<sequence>MSVTQCPINSFDELAQQAGKSDELHFTLGGDPWLLVDDEDPDSDATKTLINCNDPAVTASFATIEDFLTCKINGRTLKEQWSELTDVSCWYIRFDSLEEFVQTIKDGCEIQFSLDGRQYLLAENSDQQSYRQLTYTNYSKQADPAFIAKFRSLDELLAYKIGGQPLSKLWTRMRNVDYG</sequence>
<evidence type="ECO:0000313" key="1">
    <source>
        <dbReference type="EMBL" id="MST86430.1"/>
    </source>
</evidence>
<dbReference type="RefSeq" id="WP_154547194.1">
    <property type="nucleotide sequence ID" value="NZ_JBKZBY010000002.1"/>
</dbReference>
<gene>
    <name evidence="1" type="ORF">FYJ62_01880</name>
</gene>
<reference evidence="1 2" key="1">
    <citation type="submission" date="2019-08" db="EMBL/GenBank/DDBJ databases">
        <title>In-depth cultivation of the pig gut microbiome towards novel bacterial diversity and tailored functional studies.</title>
        <authorList>
            <person name="Wylensek D."/>
            <person name="Hitch T.C.A."/>
            <person name="Clavel T."/>
        </authorList>
    </citation>
    <scope>NUCLEOTIDE SEQUENCE [LARGE SCALE GENOMIC DNA]</scope>
    <source>
        <strain evidence="1 2">Bifido-178-WT-2B</strain>
    </source>
</reference>
<organism evidence="1 2">
    <name type="scientific">Lactobacillus porci</name>
    <dbReference type="NCBI Taxonomy" id="2012477"/>
    <lineage>
        <taxon>Bacteria</taxon>
        <taxon>Bacillati</taxon>
        <taxon>Bacillota</taxon>
        <taxon>Bacilli</taxon>
        <taxon>Lactobacillales</taxon>
        <taxon>Lactobacillaceae</taxon>
        <taxon>Lactobacillus</taxon>
    </lineage>
</organism>
<comment type="caution">
    <text evidence="1">The sequence shown here is derived from an EMBL/GenBank/DDBJ whole genome shotgun (WGS) entry which is preliminary data.</text>
</comment>
<dbReference type="AlphaFoldDB" id="A0A6A8MDF9"/>
<proteinExistence type="predicted"/>
<protein>
    <submittedName>
        <fullName evidence="1">Uncharacterized protein</fullName>
    </submittedName>
</protein>
<dbReference type="EMBL" id="VUMX01000003">
    <property type="protein sequence ID" value="MST86430.1"/>
    <property type="molecule type" value="Genomic_DNA"/>
</dbReference>
<keyword evidence="2" id="KW-1185">Reference proteome</keyword>
<dbReference type="OrthoDB" id="2325676at2"/>
<dbReference type="Proteomes" id="UP000438120">
    <property type="component" value="Unassembled WGS sequence"/>
</dbReference>
<name>A0A6A8MDF9_9LACO</name>